<name>A0A3Q3XBX5_MOLML</name>
<sequence length="104" mass="12223">MLSPEKEALIGRVFQTYLTEHHHEDILQLIADTNDETHHPVFVNAMTLFEASMEVGDYFNAYPSDVLDIFEKVLQRRAMELSENERKMRHILHARITGELVNWK</sequence>
<organism evidence="2 3">
    <name type="scientific">Mola mola</name>
    <name type="common">Ocean sunfish</name>
    <name type="synonym">Tetraodon mola</name>
    <dbReference type="NCBI Taxonomy" id="94237"/>
    <lineage>
        <taxon>Eukaryota</taxon>
        <taxon>Metazoa</taxon>
        <taxon>Chordata</taxon>
        <taxon>Craniata</taxon>
        <taxon>Vertebrata</taxon>
        <taxon>Euteleostomi</taxon>
        <taxon>Actinopterygii</taxon>
        <taxon>Neopterygii</taxon>
        <taxon>Teleostei</taxon>
        <taxon>Neoteleostei</taxon>
        <taxon>Acanthomorphata</taxon>
        <taxon>Eupercaria</taxon>
        <taxon>Tetraodontiformes</taxon>
        <taxon>Molidae</taxon>
        <taxon>Mola</taxon>
    </lineage>
</organism>
<dbReference type="Pfam" id="PF26066">
    <property type="entry name" value="MCM9_N"/>
    <property type="match status" value="1"/>
</dbReference>
<protein>
    <recommendedName>
        <fullName evidence="1">MCM9 N-terminal domain-containing protein</fullName>
    </recommendedName>
</protein>
<dbReference type="STRING" id="94237.ENSMMOP00000019936"/>
<evidence type="ECO:0000259" key="1">
    <source>
        <dbReference type="Pfam" id="PF26066"/>
    </source>
</evidence>
<accession>A0A3Q3XBX5</accession>
<feature type="domain" description="MCM9 N-terminal" evidence="1">
    <location>
        <begin position="5"/>
        <end position="98"/>
    </location>
</feature>
<dbReference type="AlphaFoldDB" id="A0A3Q3XBX5"/>
<dbReference type="OMA" id="HILHARI"/>
<reference evidence="2" key="1">
    <citation type="submission" date="2025-08" db="UniProtKB">
        <authorList>
            <consortium name="Ensembl"/>
        </authorList>
    </citation>
    <scope>IDENTIFICATION</scope>
</reference>
<evidence type="ECO:0000313" key="2">
    <source>
        <dbReference type="Ensembl" id="ENSMMOP00000019936.1"/>
    </source>
</evidence>
<evidence type="ECO:0000313" key="3">
    <source>
        <dbReference type="Proteomes" id="UP000261620"/>
    </source>
</evidence>
<proteinExistence type="predicted"/>
<reference evidence="2" key="2">
    <citation type="submission" date="2025-09" db="UniProtKB">
        <authorList>
            <consortium name="Ensembl"/>
        </authorList>
    </citation>
    <scope>IDENTIFICATION</scope>
</reference>
<dbReference type="Proteomes" id="UP000261620">
    <property type="component" value="Unplaced"/>
</dbReference>
<dbReference type="InterPro" id="IPR058768">
    <property type="entry name" value="MCM9_N"/>
</dbReference>
<keyword evidence="3" id="KW-1185">Reference proteome</keyword>
<dbReference type="Ensembl" id="ENSMMOT00000020269.1">
    <property type="protein sequence ID" value="ENSMMOP00000019936.1"/>
    <property type="gene ID" value="ENSMMOG00000015137.1"/>
</dbReference>